<name>A0A2W7MJ19_9BACI</name>
<dbReference type="InterPro" id="IPR051814">
    <property type="entry name" value="NAD(P)H-dep_FMN_reductase"/>
</dbReference>
<dbReference type="InterPro" id="IPR005025">
    <property type="entry name" value="FMN_Rdtase-like_dom"/>
</dbReference>
<accession>A0A2W7MJ19</accession>
<reference evidence="5 6" key="1">
    <citation type="submission" date="2018-06" db="EMBL/GenBank/DDBJ databases">
        <title>Genomic Encyclopedia of Type Strains, Phase IV (KMG-IV): sequencing the most valuable type-strain genomes for metagenomic binning, comparative biology and taxonomic classification.</title>
        <authorList>
            <person name="Goeker M."/>
        </authorList>
    </citation>
    <scope>NUCLEOTIDE SEQUENCE [LARGE SCALE GENOMIC DNA]</scope>
    <source>
        <strain evidence="5 6">DSM 5</strain>
    </source>
</reference>
<keyword evidence="1" id="KW-0285">Flavoprotein</keyword>
<dbReference type="GO" id="GO:0008752">
    <property type="term" value="F:FMN reductase [NAD(P)H] activity"/>
    <property type="evidence" value="ECO:0007669"/>
    <property type="project" value="InterPro"/>
</dbReference>
<keyword evidence="6" id="KW-1185">Reference proteome</keyword>
<dbReference type="InterPro" id="IPR020048">
    <property type="entry name" value="NADPH-dep_FMN_reduc_SsuE"/>
</dbReference>
<dbReference type="PANTHER" id="PTHR43408">
    <property type="entry name" value="FMN REDUCTASE (NADPH)"/>
    <property type="match status" value="1"/>
</dbReference>
<dbReference type="Gene3D" id="3.40.50.360">
    <property type="match status" value="1"/>
</dbReference>
<organism evidence="5 6">
    <name type="scientific">Psychrobacillus insolitus</name>
    <dbReference type="NCBI Taxonomy" id="1461"/>
    <lineage>
        <taxon>Bacteria</taxon>
        <taxon>Bacillati</taxon>
        <taxon>Bacillota</taxon>
        <taxon>Bacilli</taxon>
        <taxon>Bacillales</taxon>
        <taxon>Bacillaceae</taxon>
        <taxon>Psychrobacillus</taxon>
    </lineage>
</organism>
<dbReference type="SUPFAM" id="SSF52218">
    <property type="entry name" value="Flavoproteins"/>
    <property type="match status" value="1"/>
</dbReference>
<dbReference type="RefSeq" id="WP_111437731.1">
    <property type="nucleotide sequence ID" value="NZ_QKZI01000001.1"/>
</dbReference>
<evidence type="ECO:0000256" key="3">
    <source>
        <dbReference type="ARBA" id="ARBA00023002"/>
    </source>
</evidence>
<dbReference type="NCBIfam" id="TIGR03567">
    <property type="entry name" value="FMN_reduc_SsuE"/>
    <property type="match status" value="1"/>
</dbReference>
<dbReference type="EMBL" id="QKZI01000001">
    <property type="protein sequence ID" value="PZX07035.1"/>
    <property type="molecule type" value="Genomic_DNA"/>
</dbReference>
<dbReference type="Proteomes" id="UP000248646">
    <property type="component" value="Unassembled WGS sequence"/>
</dbReference>
<dbReference type="GO" id="GO:0046306">
    <property type="term" value="P:alkanesulfonate catabolic process"/>
    <property type="evidence" value="ECO:0007669"/>
    <property type="project" value="InterPro"/>
</dbReference>
<comment type="caution">
    <text evidence="5">The sequence shown here is derived from an EMBL/GenBank/DDBJ whole genome shotgun (WGS) entry which is preliminary data.</text>
</comment>
<dbReference type="OrthoDB" id="1643408at2"/>
<keyword evidence="3" id="KW-0560">Oxidoreductase</keyword>
<evidence type="ECO:0000256" key="2">
    <source>
        <dbReference type="ARBA" id="ARBA00022643"/>
    </source>
</evidence>
<dbReference type="InterPro" id="IPR029039">
    <property type="entry name" value="Flavoprotein-like_sf"/>
</dbReference>
<evidence type="ECO:0000313" key="6">
    <source>
        <dbReference type="Proteomes" id="UP000248646"/>
    </source>
</evidence>
<evidence type="ECO:0000313" key="5">
    <source>
        <dbReference type="EMBL" id="PZX07035.1"/>
    </source>
</evidence>
<dbReference type="PANTHER" id="PTHR43408:SF1">
    <property type="entry name" value="FMN REDUCTASE (NADPH)"/>
    <property type="match status" value="1"/>
</dbReference>
<sequence>MVKAVIINGGNNKTSRLTGIHQFIESNMAHVQVATESIYVHELPSKDLLTANFESEEIIQANQVVAKADIIFVLTPIYKASFTGILKTYLDVLPQKALEGKKIVPIALGGSIGHLLAIEYTLKPVLSVLGATEILNTVYIIDQQIERLENNKYKIADEAISRIKKEFQNLHIHEVVHIS</sequence>
<evidence type="ECO:0000256" key="1">
    <source>
        <dbReference type="ARBA" id="ARBA00022630"/>
    </source>
</evidence>
<proteinExistence type="predicted"/>
<evidence type="ECO:0000259" key="4">
    <source>
        <dbReference type="Pfam" id="PF03358"/>
    </source>
</evidence>
<keyword evidence="2" id="KW-0288">FMN</keyword>
<dbReference type="AlphaFoldDB" id="A0A2W7MJ19"/>
<dbReference type="Pfam" id="PF03358">
    <property type="entry name" value="FMN_red"/>
    <property type="match status" value="1"/>
</dbReference>
<gene>
    <name evidence="5" type="ORF">C7437_101139</name>
</gene>
<feature type="domain" description="NADPH-dependent FMN reductase-like" evidence="4">
    <location>
        <begin position="3"/>
        <end position="143"/>
    </location>
</feature>
<protein>
    <submittedName>
        <fullName evidence="5">SsuE family FMN reductase</fullName>
    </submittedName>
</protein>